<dbReference type="AlphaFoldDB" id="A0A918RGY9"/>
<keyword evidence="4" id="KW-1185">Reference proteome</keyword>
<reference evidence="3" key="1">
    <citation type="journal article" date="2014" name="Int. J. Syst. Evol. Microbiol.">
        <title>Complete genome sequence of Corynebacterium casei LMG S-19264T (=DSM 44701T), isolated from a smear-ripened cheese.</title>
        <authorList>
            <consortium name="US DOE Joint Genome Institute (JGI-PGF)"/>
            <person name="Walter F."/>
            <person name="Albersmeier A."/>
            <person name="Kalinowski J."/>
            <person name="Ruckert C."/>
        </authorList>
    </citation>
    <scope>NUCLEOTIDE SEQUENCE</scope>
    <source>
        <strain evidence="3">KCTC 32422</strain>
    </source>
</reference>
<comment type="caution">
    <text evidence="3">The sequence shown here is derived from an EMBL/GenBank/DDBJ whole genome shotgun (WGS) entry which is preliminary data.</text>
</comment>
<dbReference type="Pfam" id="PF01345">
    <property type="entry name" value="DUF11"/>
    <property type="match status" value="1"/>
</dbReference>
<sequence length="328" mass="31801">MKQGHITILRLTSAVTAGFTFAIVPQAAQAAGVLAGTLIENTASATYSSGTASGSVSSNTVTVKVDELLDVAVAGLTTTPVTAGSTSVVLEYSITNTGNGGEAFNVTVDPAVAGNGFDAVVQTIAYDSNGNGTYDAGVDTVITNGGATSSLAADASLKVFVIVTLPAGATDGQSSQVRLTADAVTGTGTPGTVFTGQGEGGGDAVVGASGASDNATDQMIASLATVALAKSASIVDPFGGSQPVPGAVITYTLVATVSGTGQAEGLHVTDIIPAGTTYQVSSLKLDGASLTDAADADAGVAGASGIDVDLGTVAGGTTKTVKFDVKIN</sequence>
<keyword evidence="1" id="KW-0732">Signal</keyword>
<dbReference type="InterPro" id="IPR001434">
    <property type="entry name" value="OmcB-like_DUF11"/>
</dbReference>
<evidence type="ECO:0000259" key="2">
    <source>
        <dbReference type="Pfam" id="PF01345"/>
    </source>
</evidence>
<evidence type="ECO:0000313" key="4">
    <source>
        <dbReference type="Proteomes" id="UP000634139"/>
    </source>
</evidence>
<dbReference type="Proteomes" id="UP000634139">
    <property type="component" value="Unassembled WGS sequence"/>
</dbReference>
<name>A0A918RGY9_9SPHN</name>
<dbReference type="NCBIfam" id="TIGR01451">
    <property type="entry name" value="B_ant_repeat"/>
    <property type="match status" value="1"/>
</dbReference>
<evidence type="ECO:0000256" key="1">
    <source>
        <dbReference type="SAM" id="SignalP"/>
    </source>
</evidence>
<dbReference type="EMBL" id="BMZD01000003">
    <property type="protein sequence ID" value="GGZ95877.1"/>
    <property type="molecule type" value="Genomic_DNA"/>
</dbReference>
<proteinExistence type="predicted"/>
<gene>
    <name evidence="3" type="ORF">GCM10011617_15470</name>
</gene>
<dbReference type="RefSeq" id="WP_189540165.1">
    <property type="nucleotide sequence ID" value="NZ_BMZD01000003.1"/>
</dbReference>
<feature type="signal peptide" evidence="1">
    <location>
        <begin position="1"/>
        <end position="30"/>
    </location>
</feature>
<protein>
    <recommendedName>
        <fullName evidence="2">DUF11 domain-containing protein</fullName>
    </recommendedName>
</protein>
<accession>A0A918RGY9</accession>
<dbReference type="InterPro" id="IPR047589">
    <property type="entry name" value="DUF11_rpt"/>
</dbReference>
<organism evidence="3 4">
    <name type="scientific">Novosphingobium arvoryzae</name>
    <dbReference type="NCBI Taxonomy" id="1256514"/>
    <lineage>
        <taxon>Bacteria</taxon>
        <taxon>Pseudomonadati</taxon>
        <taxon>Pseudomonadota</taxon>
        <taxon>Alphaproteobacteria</taxon>
        <taxon>Sphingomonadales</taxon>
        <taxon>Sphingomonadaceae</taxon>
        <taxon>Novosphingobium</taxon>
    </lineage>
</organism>
<reference evidence="3" key="2">
    <citation type="submission" date="2020-09" db="EMBL/GenBank/DDBJ databases">
        <authorList>
            <person name="Sun Q."/>
            <person name="Kim S."/>
        </authorList>
    </citation>
    <scope>NUCLEOTIDE SEQUENCE</scope>
    <source>
        <strain evidence="3">KCTC 32422</strain>
    </source>
</reference>
<feature type="domain" description="DUF11" evidence="2">
    <location>
        <begin position="241"/>
        <end position="327"/>
    </location>
</feature>
<evidence type="ECO:0000313" key="3">
    <source>
        <dbReference type="EMBL" id="GGZ95877.1"/>
    </source>
</evidence>
<feature type="chain" id="PRO_5036719495" description="DUF11 domain-containing protein" evidence="1">
    <location>
        <begin position="31"/>
        <end position="328"/>
    </location>
</feature>